<feature type="transmembrane region" description="Helical" evidence="6">
    <location>
        <begin position="177"/>
        <end position="202"/>
    </location>
</feature>
<evidence type="ECO:0000256" key="1">
    <source>
        <dbReference type="ARBA" id="ARBA00004141"/>
    </source>
</evidence>
<sequence>MNASFGEKFRAVLATGRVANLPTVWSNVLMAYLMAETLQNSGHSYYFNGVETFQLWMLGLIMLAGSLLYVGGCMLGDYRDIPFDTEHRPGRPIPSGVLSPSFVAISAITLLGLGLVVGAASFPVAIIYGFKVPWDALKSASGNDLQSLVQTDQLALLGVLVALIVVYALFHKRSRPLALVNMALCRTQLVIFAAAAALPAFFSTSSTTPTFHGQWIIAPVLITGAAVGIYTLLLASVAATESNQEKIKYSLFLKAAMFLLPLLAIALMLSLGFEPKQDSYPWGNSSLTAETSRPLFYTVLIIYCSWMLFAFRALPNDKPAFVSRALAGFSLLDASFAASYSVTVPLICLALFGLALLLQKITPAT</sequence>
<feature type="transmembrane region" description="Helical" evidence="6">
    <location>
        <begin position="295"/>
        <end position="314"/>
    </location>
</feature>
<comment type="caution">
    <text evidence="7">The sequence shown here is derived from an EMBL/GenBank/DDBJ whole genome shotgun (WGS) entry which is preliminary data.</text>
</comment>
<dbReference type="EMBL" id="JAENIG010000009">
    <property type="protein sequence ID" value="MBK1855911.1"/>
    <property type="molecule type" value="Genomic_DNA"/>
</dbReference>
<feature type="transmembrane region" description="Helical" evidence="6">
    <location>
        <begin position="150"/>
        <end position="170"/>
    </location>
</feature>
<keyword evidence="4 6" id="KW-1133">Transmembrane helix</keyword>
<keyword evidence="3 6" id="KW-0812">Transmembrane</keyword>
<dbReference type="GO" id="GO:0016765">
    <property type="term" value="F:transferase activity, transferring alkyl or aryl (other than methyl) groups"/>
    <property type="evidence" value="ECO:0007669"/>
    <property type="project" value="InterPro"/>
</dbReference>
<evidence type="ECO:0000313" key="8">
    <source>
        <dbReference type="Proteomes" id="UP000634206"/>
    </source>
</evidence>
<comment type="subcellular location">
    <subcellularLocation>
        <location evidence="1">Membrane</location>
        <topology evidence="1">Multi-pass membrane protein</topology>
    </subcellularLocation>
</comment>
<gene>
    <name evidence="7" type="ORF">JIN83_13135</name>
</gene>
<feature type="transmembrane region" description="Helical" evidence="6">
    <location>
        <begin position="55"/>
        <end position="76"/>
    </location>
</feature>
<feature type="transmembrane region" description="Helical" evidence="6">
    <location>
        <begin position="12"/>
        <end position="35"/>
    </location>
</feature>
<organism evidence="7 8">
    <name type="scientific">Oceaniferula flava</name>
    <dbReference type="NCBI Taxonomy" id="2800421"/>
    <lineage>
        <taxon>Bacteria</taxon>
        <taxon>Pseudomonadati</taxon>
        <taxon>Verrucomicrobiota</taxon>
        <taxon>Verrucomicrobiia</taxon>
        <taxon>Verrucomicrobiales</taxon>
        <taxon>Verrucomicrobiaceae</taxon>
        <taxon>Oceaniferula</taxon>
    </lineage>
</organism>
<dbReference type="GO" id="GO:0016020">
    <property type="term" value="C:membrane"/>
    <property type="evidence" value="ECO:0007669"/>
    <property type="project" value="UniProtKB-SubCell"/>
</dbReference>
<accession>A0AAE2VDA8</accession>
<keyword evidence="5 6" id="KW-0472">Membrane</keyword>
<name>A0AAE2VDA8_9BACT</name>
<feature type="transmembrane region" description="Helical" evidence="6">
    <location>
        <begin position="214"/>
        <end position="239"/>
    </location>
</feature>
<dbReference type="Gene3D" id="1.10.357.140">
    <property type="entry name" value="UbiA prenyltransferase"/>
    <property type="match status" value="1"/>
</dbReference>
<dbReference type="Proteomes" id="UP000634206">
    <property type="component" value="Unassembled WGS sequence"/>
</dbReference>
<evidence type="ECO:0000256" key="3">
    <source>
        <dbReference type="ARBA" id="ARBA00022692"/>
    </source>
</evidence>
<feature type="transmembrane region" description="Helical" evidence="6">
    <location>
        <begin position="335"/>
        <end position="358"/>
    </location>
</feature>
<dbReference type="AlphaFoldDB" id="A0AAE2VDA8"/>
<evidence type="ECO:0000256" key="4">
    <source>
        <dbReference type="ARBA" id="ARBA00022989"/>
    </source>
</evidence>
<keyword evidence="8" id="KW-1185">Reference proteome</keyword>
<evidence type="ECO:0000313" key="7">
    <source>
        <dbReference type="EMBL" id="MBK1855911.1"/>
    </source>
</evidence>
<dbReference type="InterPro" id="IPR044878">
    <property type="entry name" value="UbiA_sf"/>
</dbReference>
<feature type="transmembrane region" description="Helical" evidence="6">
    <location>
        <begin position="251"/>
        <end position="273"/>
    </location>
</feature>
<keyword evidence="2" id="KW-1003">Cell membrane</keyword>
<evidence type="ECO:0000256" key="5">
    <source>
        <dbReference type="ARBA" id="ARBA00023136"/>
    </source>
</evidence>
<dbReference type="RefSeq" id="WP_309490524.1">
    <property type="nucleotide sequence ID" value="NZ_JAENIG010000009.1"/>
</dbReference>
<evidence type="ECO:0000256" key="2">
    <source>
        <dbReference type="ARBA" id="ARBA00022475"/>
    </source>
</evidence>
<feature type="transmembrane region" description="Helical" evidence="6">
    <location>
        <begin position="97"/>
        <end position="130"/>
    </location>
</feature>
<dbReference type="InterPro" id="IPR000537">
    <property type="entry name" value="UbiA_prenyltransferase"/>
</dbReference>
<proteinExistence type="predicted"/>
<protein>
    <submittedName>
        <fullName evidence="7">Uncharacterized protein</fullName>
    </submittedName>
</protein>
<reference evidence="7" key="1">
    <citation type="submission" date="2021-01" db="EMBL/GenBank/DDBJ databases">
        <title>Modified the classification status of verrucomicrobia.</title>
        <authorList>
            <person name="Feng X."/>
        </authorList>
    </citation>
    <scope>NUCLEOTIDE SEQUENCE</scope>
    <source>
        <strain evidence="7">5K15</strain>
    </source>
</reference>
<dbReference type="Pfam" id="PF01040">
    <property type="entry name" value="UbiA"/>
    <property type="match status" value="1"/>
</dbReference>
<evidence type="ECO:0000256" key="6">
    <source>
        <dbReference type="SAM" id="Phobius"/>
    </source>
</evidence>